<dbReference type="GeneID" id="24138017"/>
<feature type="coiled-coil region" evidence="1">
    <location>
        <begin position="95"/>
        <end position="134"/>
    </location>
</feature>
<evidence type="ECO:0000313" key="4">
    <source>
        <dbReference type="Proteomes" id="UP000030745"/>
    </source>
</evidence>
<feature type="region of interest" description="Disordered" evidence="2">
    <location>
        <begin position="949"/>
        <end position="971"/>
    </location>
</feature>
<dbReference type="KEGG" id="spar:SPRG_16388"/>
<dbReference type="EMBL" id="KK583476">
    <property type="protein sequence ID" value="KDO18216.1"/>
    <property type="molecule type" value="Genomic_DNA"/>
</dbReference>
<reference evidence="3 4" key="1">
    <citation type="journal article" date="2013" name="PLoS Genet.">
        <title>Distinctive expansion of potential virulence genes in the genome of the oomycete fish pathogen Saprolegnia parasitica.</title>
        <authorList>
            <person name="Jiang R.H."/>
            <person name="de Bruijn I."/>
            <person name="Haas B.J."/>
            <person name="Belmonte R."/>
            <person name="Lobach L."/>
            <person name="Christie J."/>
            <person name="van den Ackerveken G."/>
            <person name="Bottin A."/>
            <person name="Bulone V."/>
            <person name="Diaz-Moreno S.M."/>
            <person name="Dumas B."/>
            <person name="Fan L."/>
            <person name="Gaulin E."/>
            <person name="Govers F."/>
            <person name="Grenville-Briggs L.J."/>
            <person name="Horner N.R."/>
            <person name="Levin J.Z."/>
            <person name="Mammella M."/>
            <person name="Meijer H.J."/>
            <person name="Morris P."/>
            <person name="Nusbaum C."/>
            <person name="Oome S."/>
            <person name="Phillips A.J."/>
            <person name="van Rooyen D."/>
            <person name="Rzeszutek E."/>
            <person name="Saraiva M."/>
            <person name="Secombes C.J."/>
            <person name="Seidl M.F."/>
            <person name="Snel B."/>
            <person name="Stassen J.H."/>
            <person name="Sykes S."/>
            <person name="Tripathy S."/>
            <person name="van den Berg H."/>
            <person name="Vega-Arreguin J.C."/>
            <person name="Wawra S."/>
            <person name="Young S.K."/>
            <person name="Zeng Q."/>
            <person name="Dieguez-Uribeondo J."/>
            <person name="Russ C."/>
            <person name="Tyler B.M."/>
            <person name="van West P."/>
        </authorList>
    </citation>
    <scope>NUCLEOTIDE SEQUENCE [LARGE SCALE GENOMIC DNA]</scope>
    <source>
        <strain evidence="3 4">CBS 223.65</strain>
    </source>
</reference>
<evidence type="ECO:0000256" key="2">
    <source>
        <dbReference type="SAM" id="MobiDB-lite"/>
    </source>
</evidence>
<dbReference type="OrthoDB" id="78677at2759"/>
<evidence type="ECO:0000256" key="1">
    <source>
        <dbReference type="SAM" id="Coils"/>
    </source>
</evidence>
<accession>A0A067BVB6</accession>
<protein>
    <submittedName>
        <fullName evidence="3">Uncharacterized protein</fullName>
    </submittedName>
</protein>
<feature type="region of interest" description="Disordered" evidence="2">
    <location>
        <begin position="290"/>
        <end position="317"/>
    </location>
</feature>
<dbReference type="RefSeq" id="XP_012211077.1">
    <property type="nucleotide sequence ID" value="XM_012355687.1"/>
</dbReference>
<name>A0A067BVB6_SAPPC</name>
<dbReference type="Proteomes" id="UP000030745">
    <property type="component" value="Unassembled WGS sequence"/>
</dbReference>
<feature type="compositionally biased region" description="Basic and acidic residues" evidence="2">
    <location>
        <begin position="464"/>
        <end position="477"/>
    </location>
</feature>
<keyword evidence="4" id="KW-1185">Reference proteome</keyword>
<feature type="compositionally biased region" description="Basic and acidic residues" evidence="2">
    <location>
        <begin position="953"/>
        <end position="971"/>
    </location>
</feature>
<evidence type="ECO:0000313" key="3">
    <source>
        <dbReference type="EMBL" id="KDO18216.1"/>
    </source>
</evidence>
<proteinExistence type="predicted"/>
<dbReference type="STRING" id="695850.A0A067BVB6"/>
<organism evidence="3 4">
    <name type="scientific">Saprolegnia parasitica (strain CBS 223.65)</name>
    <dbReference type="NCBI Taxonomy" id="695850"/>
    <lineage>
        <taxon>Eukaryota</taxon>
        <taxon>Sar</taxon>
        <taxon>Stramenopiles</taxon>
        <taxon>Oomycota</taxon>
        <taxon>Saprolegniomycetes</taxon>
        <taxon>Saprolegniales</taxon>
        <taxon>Saprolegniaceae</taxon>
        <taxon>Saprolegnia</taxon>
    </lineage>
</organism>
<gene>
    <name evidence="3" type="ORF">SPRG_16388</name>
</gene>
<feature type="region of interest" description="Disordered" evidence="2">
    <location>
        <begin position="453"/>
        <end position="534"/>
    </location>
</feature>
<sequence length="1474" mass="161026">MGPLAAAYHLRQVEREQAWRDQYEREASIAAYVESQQRAAYVEQQRATCVEQQQAQLDQHQMVQEQASREQQCQQHLYSHEAAMAMSVQARDAQLAGMVQKLQQMRQDLATALKENEERMLRRAARKARKATAATTKPSCVELMLHGKPETAVYVPEVQVQYVQAHDQQAQCAALVEETQRQDCQLSISVGKHVQPEQQHCAAAGAQDEGKTGTTTVENKATTVNAFKDNAPTRALECLEASARPDEEAAVMETVCATTSGPEAAHESKGLMKDADHEIKVGEKMLGKKTTKRCGEASHRGSTVGKESGQRKCQANPDSTCYELRPVKQARGGGDAIPSPATVAMSKAASEAVKKAVRKVRWLDEESPQVAAADSVLVERVENGKQHVNRAVTAEVSQESDILGRGLAQTTVSTVSEGFMCNLGVVVEERGDDVAAACGGPSRGHQLVDSVDVDCNGGSTRQRSQREDVRMTKHDLRSGVTATASGSEDADMPSRGRPATECAVPPERDKGWSTEDALSKVAESSSQTKDGGAWSVRQSSTETIKQCGLQDVVCKKRTLWDESPSSATDVRLDLTRVEILEVHECYGGGPIGKPPWEKPTEPTNEAPVAQARPDLEPLPQPIQLLGVVSRQFEEFSRLFSGDQLEDDRHVQVASTTRGLPVDMINDMTVSPSESNCKWQGLVSITVKARMIEQPDATADQAMVGSKELADKAMDTDGRRQCPQWLYTQTAMDAHQSLPMVVGECLEQQSWQDVKADVGSIDEKLEVPNDDGIIYNSHMAQPRGFFQATEEDDTSLCVCLNDQGISGDITTTGEVCQCVPGERDREQVCYLTAMEAVTRTMRFRYKSLNVLGAKTRTPGWCPLWCDDKASSTSNVPSESIGNRLALPTSCAIVDTTTEQSVQMEPLSLSAKGNDEVSLSVKAAFKSTNAGCVSEGAGHCGCVKDMSQKLPTELGDNKRNKERDRLQASADKKRAARGDEALVGKAAQHYATMSQIQWRGLQLTLVVSDDAIVRAHDKGSVATSAHDASRVESLPTENLIVPQAMIDHVTSNQGGLQVTAIIHGDDARGKTQKMQWDNWRVLKPAVQHVLNYAPRARLGGKAPATVMTEPLPSKVLDAPLHDGRIEVSQQLEEWKKPKLFDDQARAQGELHRTTKVVGDMRRAVERNAKANVKGIRLTIGDYWLGPGRVVEALPDDIFKVEEPFDGSESIHHISRLEMFAAKVVNVTQVPEGHTAYVEGGHLVDEPDGRKFSCGLWSLRVKWRGSDKLENARKPAAKLLKDEVRMVEDCLKANVSKAAAGKRKEAFEEGAMRAPGKTMGEVMCTDRIDQGRKTTSERHELPTKITSLNRLGRQRIAIRDPRDKVPARPLVLGEEPEKPTKSGLLGLLLNVVQVQLSDMRRLDDNRLADNALGLHLYSTPTTACKVQQAVISDPCFAPTSGSTTPGESGTIASSALTSLAAWSMPHMSLMKGRSTRK</sequence>
<keyword evidence="1" id="KW-0175">Coiled coil</keyword>
<dbReference type="VEuPathDB" id="FungiDB:SPRG_16388"/>